<dbReference type="Gene3D" id="3.30.950.30">
    <property type="entry name" value="Schlafen, AAA domain"/>
    <property type="match status" value="1"/>
</dbReference>
<dbReference type="Proteomes" id="UP001254075">
    <property type="component" value="Unassembled WGS sequence"/>
</dbReference>
<dbReference type="AlphaFoldDB" id="A0AAW8W9S2"/>
<evidence type="ECO:0000313" key="3">
    <source>
        <dbReference type="Proteomes" id="UP001254075"/>
    </source>
</evidence>
<protein>
    <submittedName>
        <fullName evidence="2">DNA binding domain-containing protein</fullName>
    </submittedName>
</protein>
<accession>A0AAW8W9S2</accession>
<evidence type="ECO:0000313" key="2">
    <source>
        <dbReference type="EMBL" id="MDT7015472.1"/>
    </source>
</evidence>
<dbReference type="InterPro" id="IPR007421">
    <property type="entry name" value="Schlafen_AlbA_2_dom"/>
</dbReference>
<proteinExistence type="predicted"/>
<dbReference type="InterPro" id="IPR038461">
    <property type="entry name" value="Schlafen_AlbA_2_dom_sf"/>
</dbReference>
<evidence type="ECO:0000259" key="1">
    <source>
        <dbReference type="Pfam" id="PF04326"/>
    </source>
</evidence>
<organism evidence="2 3">
    <name type="scientific">Levilactobacillus namurensis</name>
    <dbReference type="NCBI Taxonomy" id="380393"/>
    <lineage>
        <taxon>Bacteria</taxon>
        <taxon>Bacillati</taxon>
        <taxon>Bacillota</taxon>
        <taxon>Bacilli</taxon>
        <taxon>Lactobacillales</taxon>
        <taxon>Lactobacillaceae</taxon>
        <taxon>Levilactobacillus</taxon>
    </lineage>
</organism>
<dbReference type="RefSeq" id="WP_108477760.1">
    <property type="nucleotide sequence ID" value="NZ_JAVLAM010000008.1"/>
</dbReference>
<sequence length="215" mass="24288">METNITLVEGLLDPEFIFSKDELKKYSDGQILKQILEDSSGETERFEFKLGLYSFNPQTQKKTFNTKLVSNIAKKATSFANTPSHKSSYIMIGVADSDSYNASDLGIEPFKIGPISIVGIKRDLTLSGKSIDEYYQHYFSALSQEPVSEEMMTMLKDIKSYTYNGATVLSIKIDNTGKPEPYNGKYYRREGTNTVELNVPDLICLTQNLQKHMDD</sequence>
<comment type="caution">
    <text evidence="2">The sequence shown here is derived from an EMBL/GenBank/DDBJ whole genome shotgun (WGS) entry which is preliminary data.</text>
</comment>
<name>A0AAW8W9S2_9LACO</name>
<gene>
    <name evidence="2" type="ORF">RI532_13950</name>
</gene>
<reference evidence="2" key="1">
    <citation type="submission" date="2023-08" db="EMBL/GenBank/DDBJ databases">
        <authorList>
            <person name="Page C.A."/>
            <person name="Perez-Diaz I.M."/>
        </authorList>
    </citation>
    <scope>NUCLEOTIDE SEQUENCE</scope>
    <source>
        <strain evidence="2">3.8.38</strain>
    </source>
</reference>
<feature type="domain" description="Schlafen AlbA-2" evidence="1">
    <location>
        <begin position="42"/>
        <end position="197"/>
    </location>
</feature>
<dbReference type="Pfam" id="PF04326">
    <property type="entry name" value="SLFN_AlbA_2"/>
    <property type="match status" value="1"/>
</dbReference>
<dbReference type="EMBL" id="JAVLAM010000008">
    <property type="protein sequence ID" value="MDT7015472.1"/>
    <property type="molecule type" value="Genomic_DNA"/>
</dbReference>